<proteinExistence type="inferred from homology"/>
<comment type="similarity">
    <text evidence="7 9">Belongs to the Maf family. YceF subfamily.</text>
</comment>
<keyword evidence="2 9" id="KW-0963">Cytoplasm</keyword>
<keyword evidence="4 9" id="KW-0546">Nucleotide metabolism</keyword>
<dbReference type="KEGG" id="apac:S7S_08405"/>
<dbReference type="NCBIfam" id="TIGR00172">
    <property type="entry name" value="maf"/>
    <property type="match status" value="1"/>
</dbReference>
<evidence type="ECO:0000256" key="7">
    <source>
        <dbReference type="ARBA" id="ARBA00060749"/>
    </source>
</evidence>
<evidence type="ECO:0000256" key="8">
    <source>
        <dbReference type="ARBA" id="ARBA00068163"/>
    </source>
</evidence>
<dbReference type="RefSeq" id="WP_008735998.1">
    <property type="nucleotide sequence ID" value="NZ_CP004387.1"/>
</dbReference>
<dbReference type="OrthoDB" id="9813694at2"/>
<comment type="catalytic activity">
    <reaction evidence="5 9">
        <text>N(7)-methyl-GTP + H2O = N(7)-methyl-GMP + diphosphate + H(+)</text>
        <dbReference type="Rhea" id="RHEA:58744"/>
        <dbReference type="ChEBI" id="CHEBI:15377"/>
        <dbReference type="ChEBI" id="CHEBI:15378"/>
        <dbReference type="ChEBI" id="CHEBI:33019"/>
        <dbReference type="ChEBI" id="CHEBI:58285"/>
        <dbReference type="ChEBI" id="CHEBI:87133"/>
    </reaction>
</comment>
<organism evidence="10 11">
    <name type="scientific">Isoalcanivorax pacificus W11-5</name>
    <dbReference type="NCBI Taxonomy" id="391936"/>
    <lineage>
        <taxon>Bacteria</taxon>
        <taxon>Pseudomonadati</taxon>
        <taxon>Pseudomonadota</taxon>
        <taxon>Gammaproteobacteria</taxon>
        <taxon>Oceanospirillales</taxon>
        <taxon>Alcanivoracaceae</taxon>
        <taxon>Isoalcanivorax</taxon>
    </lineage>
</organism>
<protein>
    <recommendedName>
        <fullName evidence="8 9">7-methyl-GTP pyrophosphatase</fullName>
        <shortName evidence="9">m(7)GTP pyrophosphatase</shortName>
        <ecNumber evidence="9">3.6.1.-</ecNumber>
    </recommendedName>
</protein>
<name>A0A0B4XN09_9GAMM</name>
<dbReference type="InterPro" id="IPR029001">
    <property type="entry name" value="ITPase-like_fam"/>
</dbReference>
<feature type="active site" description="Proton acceptor" evidence="9">
    <location>
        <position position="73"/>
    </location>
</feature>
<evidence type="ECO:0000256" key="5">
    <source>
        <dbReference type="ARBA" id="ARBA00050213"/>
    </source>
</evidence>
<dbReference type="Gene3D" id="3.90.950.10">
    <property type="match status" value="1"/>
</dbReference>
<dbReference type="Proteomes" id="UP000006764">
    <property type="component" value="Chromosome"/>
</dbReference>
<evidence type="ECO:0000256" key="9">
    <source>
        <dbReference type="HAMAP-Rule" id="MF_00528"/>
    </source>
</evidence>
<sequence length="200" mass="21545">MTTAAPPLVLASSSPFRRSLLQRLGLTFSCHSPDIDESRRPGETPVELVLRLAREKARAVAQEYPGALIIGSDQVAVTADGEVLGKPGSRDKAIHQLEASSDSTVTFQTGLCLLNSATGRDQCGCEPFTVHFRRLSRATIERYVDQEQPLNCAGSFKSEGLGIVLFKALEGRDPNALIGLPLIMLTDFLATEGVALPPER</sequence>
<evidence type="ECO:0000256" key="1">
    <source>
        <dbReference type="ARBA" id="ARBA00004496"/>
    </source>
</evidence>
<dbReference type="EMBL" id="CP004387">
    <property type="protein sequence ID" value="AJD48095.1"/>
    <property type="molecule type" value="Genomic_DNA"/>
</dbReference>
<dbReference type="HOGENOM" id="CLU_040416_1_0_6"/>
<dbReference type="EC" id="3.6.1.-" evidence="9"/>
<dbReference type="Pfam" id="PF02545">
    <property type="entry name" value="Maf"/>
    <property type="match status" value="1"/>
</dbReference>
<dbReference type="AlphaFoldDB" id="A0A0B4XN09"/>
<dbReference type="PIRSF" id="PIRSF006305">
    <property type="entry name" value="Maf"/>
    <property type="match status" value="1"/>
</dbReference>
<keyword evidence="3 9" id="KW-0378">Hydrolase</keyword>
<evidence type="ECO:0000256" key="2">
    <source>
        <dbReference type="ARBA" id="ARBA00022490"/>
    </source>
</evidence>
<evidence type="ECO:0000256" key="3">
    <source>
        <dbReference type="ARBA" id="ARBA00022801"/>
    </source>
</evidence>
<evidence type="ECO:0000313" key="10">
    <source>
        <dbReference type="EMBL" id="AJD48095.1"/>
    </source>
</evidence>
<dbReference type="GO" id="GO:0005737">
    <property type="term" value="C:cytoplasm"/>
    <property type="evidence" value="ECO:0007669"/>
    <property type="project" value="UniProtKB-SubCell"/>
</dbReference>
<dbReference type="PANTHER" id="PTHR43213">
    <property type="entry name" value="BIFUNCTIONAL DTTP/UTP PYROPHOSPHATASE/METHYLTRANSFERASE PROTEIN-RELATED"/>
    <property type="match status" value="1"/>
</dbReference>
<keyword evidence="11" id="KW-1185">Reference proteome</keyword>
<dbReference type="STRING" id="391936.S7S_08405"/>
<dbReference type="InterPro" id="IPR003697">
    <property type="entry name" value="Maf-like"/>
</dbReference>
<reference evidence="10 11" key="1">
    <citation type="journal article" date="2012" name="J. Bacteriol.">
        <title>Genome sequence of an alkane-degrading bacterium, Alcanivorax pacificus type strain W11-5, isolated from deep sea sediment.</title>
        <authorList>
            <person name="Lai Q."/>
            <person name="Shao Z."/>
        </authorList>
    </citation>
    <scope>NUCLEOTIDE SEQUENCE [LARGE SCALE GENOMIC DNA]</scope>
    <source>
        <strain evidence="10 11">W11-5</strain>
    </source>
</reference>
<dbReference type="FunFam" id="3.90.950.10:FF:000005">
    <property type="entry name" value="7-methyl-GTP pyrophosphatase"/>
    <property type="match status" value="1"/>
</dbReference>
<gene>
    <name evidence="10" type="ORF">S7S_08405</name>
</gene>
<dbReference type="SUPFAM" id="SSF52972">
    <property type="entry name" value="ITPase-like"/>
    <property type="match status" value="1"/>
</dbReference>
<comment type="caution">
    <text evidence="9">Lacks conserved residue(s) required for the propagation of feature annotation.</text>
</comment>
<dbReference type="GO" id="GO:0009117">
    <property type="term" value="P:nucleotide metabolic process"/>
    <property type="evidence" value="ECO:0007669"/>
    <property type="project" value="UniProtKB-KW"/>
</dbReference>
<evidence type="ECO:0000256" key="4">
    <source>
        <dbReference type="ARBA" id="ARBA00023080"/>
    </source>
</evidence>
<dbReference type="PANTHER" id="PTHR43213:SF10">
    <property type="entry name" value="7-METHYL-GTP PYROPHOSPHATASE"/>
    <property type="match status" value="1"/>
</dbReference>
<dbReference type="HAMAP" id="MF_00528">
    <property type="entry name" value="Maf"/>
    <property type="match status" value="1"/>
</dbReference>
<feature type="site" description="Important for substrate specificity" evidence="9">
    <location>
        <position position="159"/>
    </location>
</feature>
<feature type="site" description="Important for substrate specificity" evidence="9">
    <location>
        <position position="74"/>
    </location>
</feature>
<feature type="site" description="Important for substrate specificity" evidence="9">
    <location>
        <position position="16"/>
    </location>
</feature>
<dbReference type="GO" id="GO:0047429">
    <property type="term" value="F:nucleoside triphosphate diphosphatase activity"/>
    <property type="evidence" value="ECO:0007669"/>
    <property type="project" value="InterPro"/>
</dbReference>
<comment type="subcellular location">
    <subcellularLocation>
        <location evidence="1 9">Cytoplasm</location>
    </subcellularLocation>
</comment>
<evidence type="ECO:0000256" key="6">
    <source>
        <dbReference type="ARBA" id="ARBA00053369"/>
    </source>
</evidence>
<evidence type="ECO:0000313" key="11">
    <source>
        <dbReference type="Proteomes" id="UP000006764"/>
    </source>
</evidence>
<comment type="function">
    <text evidence="6 9">Nucleoside triphosphate pyrophosphatase that hydrolyzes 7-methyl-GTP (m(7)GTP). May have a dual role in cell division arrest and in preventing the incorporation of modified nucleotides into cellular nucleic acids.</text>
</comment>
<accession>A0A0B4XN09</accession>
<dbReference type="CDD" id="cd00555">
    <property type="entry name" value="Maf"/>
    <property type="match status" value="1"/>
</dbReference>
<comment type="cofactor">
    <cofactor evidence="9">
        <name>a divalent metal cation</name>
        <dbReference type="ChEBI" id="CHEBI:60240"/>
    </cofactor>
</comment>